<keyword evidence="1" id="KW-0805">Transcription regulation</keyword>
<dbReference type="InterPro" id="IPR014757">
    <property type="entry name" value="Tscrpt_reg_IclR_C"/>
</dbReference>
<reference evidence="6" key="1">
    <citation type="submission" date="2024-02" db="EMBL/GenBank/DDBJ databases">
        <authorList>
            <consortium name="Clinical and Environmental Microbiology Branch: Whole genome sequencing antimicrobial resistance pathogens in the healthcare setting"/>
        </authorList>
    </citation>
    <scope>NUCLEOTIDE SEQUENCE</scope>
    <source>
        <strain evidence="6">2021DK-00143</strain>
    </source>
</reference>
<organism evidence="6">
    <name type="scientific">Pluralibacter gergoviae</name>
    <name type="common">Enterobacter gergoviae</name>
    <dbReference type="NCBI Taxonomy" id="61647"/>
    <lineage>
        <taxon>Bacteria</taxon>
        <taxon>Pseudomonadati</taxon>
        <taxon>Pseudomonadota</taxon>
        <taxon>Gammaproteobacteria</taxon>
        <taxon>Enterobacterales</taxon>
        <taxon>Enterobacteriaceae</taxon>
        <taxon>Pluralibacter</taxon>
    </lineage>
</organism>
<dbReference type="InterPro" id="IPR005471">
    <property type="entry name" value="Tscrpt_reg_IclR_N"/>
</dbReference>
<dbReference type="Pfam" id="PF01614">
    <property type="entry name" value="IclR_C"/>
    <property type="match status" value="1"/>
</dbReference>
<feature type="domain" description="HTH iclR-type" evidence="4">
    <location>
        <begin position="11"/>
        <end position="71"/>
    </location>
</feature>
<proteinExistence type="predicted"/>
<dbReference type="Pfam" id="PF09339">
    <property type="entry name" value="HTH_IclR"/>
    <property type="match status" value="1"/>
</dbReference>
<dbReference type="InterPro" id="IPR050707">
    <property type="entry name" value="HTH_MetabolicPath_Reg"/>
</dbReference>
<dbReference type="PROSITE" id="PS51078">
    <property type="entry name" value="ICLR_ED"/>
    <property type="match status" value="1"/>
</dbReference>
<dbReference type="PROSITE" id="PS51077">
    <property type="entry name" value="HTH_ICLR"/>
    <property type="match status" value="1"/>
</dbReference>
<keyword evidence="2" id="KW-0238">DNA-binding</keyword>
<comment type="caution">
    <text evidence="6">The sequence shown here is derived from an EMBL/GenBank/DDBJ whole genome shotgun (WGS) entry which is preliminary data.</text>
</comment>
<dbReference type="InterPro" id="IPR036390">
    <property type="entry name" value="WH_DNA-bd_sf"/>
</dbReference>
<protein>
    <submittedName>
        <fullName evidence="6">Helix-turn-helix domain-containing protein</fullName>
    </submittedName>
</protein>
<evidence type="ECO:0000259" key="4">
    <source>
        <dbReference type="PROSITE" id="PS51077"/>
    </source>
</evidence>
<evidence type="ECO:0000259" key="5">
    <source>
        <dbReference type="PROSITE" id="PS51078"/>
    </source>
</evidence>
<dbReference type="PANTHER" id="PTHR30136:SF34">
    <property type="entry name" value="TRANSCRIPTIONAL REGULATOR"/>
    <property type="match status" value="1"/>
</dbReference>
<name>A0AAI9GNA9_PLUGE</name>
<evidence type="ECO:0000256" key="3">
    <source>
        <dbReference type="ARBA" id="ARBA00023163"/>
    </source>
</evidence>
<dbReference type="SUPFAM" id="SSF46785">
    <property type="entry name" value="Winged helix' DNA-binding domain"/>
    <property type="match status" value="1"/>
</dbReference>
<evidence type="ECO:0000256" key="2">
    <source>
        <dbReference type="ARBA" id="ARBA00023125"/>
    </source>
</evidence>
<sequence>MQNNVHQRDLIVGLQKGLAIIQLFSKAFPRLTVPQVAKMSGLTPSAARRFLLTLLHERYLQTDGRHYWLTPRTLRLGQAYVDSARFPRMVRPVVEYIASRTGEHASVGVIDDDELVYIARSKHTPLNSTSVRLGERVPIYCTAGGRLWLATLSEPECEAVLKRIHRERRTPYTITDIPALMEKIDEVRALGYACIEKEFEVDMLVVAVPLSDREGEYWGALSLTSHQSRTTMEALCGDHLDLLYSAREMLAV</sequence>
<dbReference type="GO" id="GO:0003700">
    <property type="term" value="F:DNA-binding transcription factor activity"/>
    <property type="evidence" value="ECO:0007669"/>
    <property type="project" value="TreeGrafter"/>
</dbReference>
<keyword evidence="3" id="KW-0804">Transcription</keyword>
<dbReference type="EMBL" id="ABLOKC030000007">
    <property type="protein sequence ID" value="EML1471105.1"/>
    <property type="molecule type" value="Genomic_DNA"/>
</dbReference>
<dbReference type="KEGG" id="pge:LG71_13925"/>
<evidence type="ECO:0000313" key="6">
    <source>
        <dbReference type="EMBL" id="EML1471105.1"/>
    </source>
</evidence>
<dbReference type="SUPFAM" id="SSF55781">
    <property type="entry name" value="GAF domain-like"/>
    <property type="match status" value="1"/>
</dbReference>
<dbReference type="InterPro" id="IPR036388">
    <property type="entry name" value="WH-like_DNA-bd_sf"/>
</dbReference>
<accession>A0AAI9GNA9</accession>
<dbReference type="Gene3D" id="3.30.450.40">
    <property type="match status" value="1"/>
</dbReference>
<gene>
    <name evidence="6" type="ORF">QEG54_001817</name>
</gene>
<evidence type="ECO:0000256" key="1">
    <source>
        <dbReference type="ARBA" id="ARBA00023015"/>
    </source>
</evidence>
<dbReference type="SMART" id="SM00346">
    <property type="entry name" value="HTH_ICLR"/>
    <property type="match status" value="1"/>
</dbReference>
<dbReference type="AlphaFoldDB" id="A0AAI9GNA9"/>
<dbReference type="GO" id="GO:0003677">
    <property type="term" value="F:DNA binding"/>
    <property type="evidence" value="ECO:0007669"/>
    <property type="project" value="UniProtKB-KW"/>
</dbReference>
<feature type="domain" description="IclR-ED" evidence="5">
    <location>
        <begin position="72"/>
        <end position="252"/>
    </location>
</feature>
<dbReference type="Gene3D" id="1.10.10.10">
    <property type="entry name" value="Winged helix-like DNA-binding domain superfamily/Winged helix DNA-binding domain"/>
    <property type="match status" value="1"/>
</dbReference>
<dbReference type="RefSeq" id="WP_043083197.1">
    <property type="nucleotide sequence ID" value="NZ_CACVCI010000001.1"/>
</dbReference>
<dbReference type="InterPro" id="IPR029016">
    <property type="entry name" value="GAF-like_dom_sf"/>
</dbReference>
<dbReference type="PANTHER" id="PTHR30136">
    <property type="entry name" value="HELIX-TURN-HELIX TRANSCRIPTIONAL REGULATOR, ICLR FAMILY"/>
    <property type="match status" value="1"/>
</dbReference>
<dbReference type="GO" id="GO:0045892">
    <property type="term" value="P:negative regulation of DNA-templated transcription"/>
    <property type="evidence" value="ECO:0007669"/>
    <property type="project" value="TreeGrafter"/>
</dbReference>